<dbReference type="Proteomes" id="UP000799424">
    <property type="component" value="Unassembled WGS sequence"/>
</dbReference>
<proteinExistence type="predicted"/>
<accession>A0A6A6ZPL3</accession>
<gene>
    <name evidence="1" type="ORF">CC86DRAFT_409812</name>
</gene>
<reference evidence="1" key="1">
    <citation type="journal article" date="2020" name="Stud. Mycol.">
        <title>101 Dothideomycetes genomes: a test case for predicting lifestyles and emergence of pathogens.</title>
        <authorList>
            <person name="Haridas S."/>
            <person name="Albert R."/>
            <person name="Binder M."/>
            <person name="Bloem J."/>
            <person name="Labutti K."/>
            <person name="Salamov A."/>
            <person name="Andreopoulos B."/>
            <person name="Baker S."/>
            <person name="Barry K."/>
            <person name="Bills G."/>
            <person name="Bluhm B."/>
            <person name="Cannon C."/>
            <person name="Castanera R."/>
            <person name="Culley D."/>
            <person name="Daum C."/>
            <person name="Ezra D."/>
            <person name="Gonzalez J."/>
            <person name="Henrissat B."/>
            <person name="Kuo A."/>
            <person name="Liang C."/>
            <person name="Lipzen A."/>
            <person name="Lutzoni F."/>
            <person name="Magnuson J."/>
            <person name="Mondo S."/>
            <person name="Nolan M."/>
            <person name="Ohm R."/>
            <person name="Pangilinan J."/>
            <person name="Park H.-J."/>
            <person name="Ramirez L."/>
            <person name="Alfaro M."/>
            <person name="Sun H."/>
            <person name="Tritt A."/>
            <person name="Yoshinaga Y."/>
            <person name="Zwiers L.-H."/>
            <person name="Turgeon B."/>
            <person name="Goodwin S."/>
            <person name="Spatafora J."/>
            <person name="Crous P."/>
            <person name="Grigoriev I."/>
        </authorList>
    </citation>
    <scope>NUCLEOTIDE SEQUENCE</scope>
    <source>
        <strain evidence="1">CBS 113818</strain>
    </source>
</reference>
<dbReference type="AlphaFoldDB" id="A0A6A6ZPL3"/>
<dbReference type="EMBL" id="MU006233">
    <property type="protein sequence ID" value="KAF2823040.1"/>
    <property type="molecule type" value="Genomic_DNA"/>
</dbReference>
<evidence type="ECO:0000313" key="2">
    <source>
        <dbReference type="Proteomes" id="UP000799424"/>
    </source>
</evidence>
<sequence length="657" mass="67646">MSGGGKTKLRDSPLNSMTLVTGARAIRDVSTPEGGTIESDPVGVWMGDPPIDEVGPLGNEPEVLNVDGTEGVEAAGVVDAEDSRDVCKLELLGTTVTVDTGGLVVEVGMDVWIVTDMGDELGLLDTGCTVDDEIAGLVDDKRELMMLVAAELGTKLFVDEVLPGETTEEAGPLEDTEIEIVMIPREELALDGDELVVDAEGNENPDDLTGDDDNDVRLVSVSMLRNPDSDLETLDLDVMFRLHETELEVMKVDNEEEVKRLLEDNAEVTGGARVLEKLEELEVDAGVGEDMLLDVGLKLLDDENGGRTPGVVIVVVVVGAIFTEDNIELPRDKLGGTAGLPNEDVEAVTGIDVVDTSVTVVVRPEVMRVVVLVIVEGTVVIAGLLEVVEVMGKGTGIPALCVVLELLDDADIRLLGAMVGGAGGGGLGRDGGLIVVVEVDVVVVVSPPGNVVVNVVTTLDVTGGAGMMGGPGGSPLRIVDEVVVMIVVGPPGTVLVRVTTTLEVVGRAGVFGIEEGGPTRVVAVVLVNVVIWPPEAILVIVTMRLEVPGGGRLVETPGGSDGGRDAMLLLGGRPEPISGGGGGPGGPMFDVVGRSPPVEVCVLVNTALDGNDGVGHGRKGCAGGGVEKVSGDDAGSGKALLDGRSVMTVVAKVVPER</sequence>
<keyword evidence="2" id="KW-1185">Reference proteome</keyword>
<name>A0A6A6ZPL3_9PLEO</name>
<organism evidence="1 2">
    <name type="scientific">Ophiobolus disseminans</name>
    <dbReference type="NCBI Taxonomy" id="1469910"/>
    <lineage>
        <taxon>Eukaryota</taxon>
        <taxon>Fungi</taxon>
        <taxon>Dikarya</taxon>
        <taxon>Ascomycota</taxon>
        <taxon>Pezizomycotina</taxon>
        <taxon>Dothideomycetes</taxon>
        <taxon>Pleosporomycetidae</taxon>
        <taxon>Pleosporales</taxon>
        <taxon>Pleosporineae</taxon>
        <taxon>Phaeosphaeriaceae</taxon>
        <taxon>Ophiobolus</taxon>
    </lineage>
</organism>
<protein>
    <submittedName>
        <fullName evidence="1">Uncharacterized protein</fullName>
    </submittedName>
</protein>
<evidence type="ECO:0000313" key="1">
    <source>
        <dbReference type="EMBL" id="KAF2823040.1"/>
    </source>
</evidence>